<evidence type="ECO:0000313" key="9">
    <source>
        <dbReference type="Proteomes" id="UP001168167"/>
    </source>
</evidence>
<name>A0ABT7QND1_9GAMM</name>
<dbReference type="Pfam" id="PF01323">
    <property type="entry name" value="DSBA"/>
    <property type="match status" value="1"/>
</dbReference>
<dbReference type="InterPro" id="IPR001853">
    <property type="entry name" value="DSBA-like_thioredoxin_dom"/>
</dbReference>
<keyword evidence="5" id="KW-0574">Periplasm</keyword>
<evidence type="ECO:0000256" key="3">
    <source>
        <dbReference type="ARBA" id="ARBA00023157"/>
    </source>
</evidence>
<keyword evidence="9" id="KW-1185">Reference proteome</keyword>
<protein>
    <recommendedName>
        <fullName evidence="5">Thiol:disulfide interchange protein</fullName>
    </recommendedName>
</protein>
<dbReference type="Gene3D" id="3.40.30.10">
    <property type="entry name" value="Glutaredoxin"/>
    <property type="match status" value="1"/>
</dbReference>
<gene>
    <name evidence="8" type="ORF">NQX30_07595</name>
</gene>
<sequence>MKTNFLKSFFILPALFLLVSFSIAHAEEDDGLVAGRDYIVIDPPLPTRSGDDIEVLEFFNFSCPHCFRFQGVLNQWQDQNDLSDVQLIHQPVVFQRYNGHFARVFHTIEAMQLVDEYYGKVFEAIHSDKKLINSKGRFFDWLEDNGIDEEKAAAIYDSFSVNAKIKRDAIIAQEYGISSTPQIAVAGKYVLTPGQSASQSDMMRVVSLLIERERSAIKKEE</sequence>
<keyword evidence="2 6" id="KW-0732">Signal</keyword>
<dbReference type="CDD" id="cd03019">
    <property type="entry name" value="DsbA_DsbA"/>
    <property type="match status" value="1"/>
</dbReference>
<evidence type="ECO:0000256" key="2">
    <source>
        <dbReference type="ARBA" id="ARBA00022729"/>
    </source>
</evidence>
<dbReference type="Proteomes" id="UP001168167">
    <property type="component" value="Unassembled WGS sequence"/>
</dbReference>
<reference evidence="8" key="2">
    <citation type="journal article" date="2023" name="Microbiome">
        <title>Synthase-selected sorting approach identifies a beta-lactone synthase in a nudibranch symbiotic bacterium.</title>
        <authorList>
            <person name="Dzunkova M."/>
            <person name="La Clair J.J."/>
            <person name="Tyml T."/>
            <person name="Doud D."/>
            <person name="Schulz F."/>
            <person name="Piquer-Esteban S."/>
            <person name="Porcel Sanchis D."/>
            <person name="Osborn A."/>
            <person name="Robinson D."/>
            <person name="Louie K.B."/>
            <person name="Bowen B.P."/>
            <person name="Bowers R.M."/>
            <person name="Lee J."/>
            <person name="Arnau V."/>
            <person name="Diaz-Villanueva W."/>
            <person name="Stepanauskas R."/>
            <person name="Gosliner T."/>
            <person name="Date S.V."/>
            <person name="Northen T.R."/>
            <person name="Cheng J.F."/>
            <person name="Burkart M.D."/>
            <person name="Woyke T."/>
        </authorList>
    </citation>
    <scope>NUCLEOTIDE SEQUENCE</scope>
    <source>
        <strain evidence="8">Df01</strain>
    </source>
</reference>
<comment type="similarity">
    <text evidence="1">Belongs to the thioredoxin family. DsbA subfamily.</text>
</comment>
<feature type="signal peptide" evidence="6">
    <location>
        <begin position="1"/>
        <end position="26"/>
    </location>
</feature>
<dbReference type="SUPFAM" id="SSF52833">
    <property type="entry name" value="Thioredoxin-like"/>
    <property type="match status" value="1"/>
</dbReference>
<feature type="chain" id="PRO_5046902692" description="Thiol:disulfide interchange protein" evidence="6">
    <location>
        <begin position="27"/>
        <end position="221"/>
    </location>
</feature>
<keyword evidence="3 5" id="KW-1015">Disulfide bond</keyword>
<evidence type="ECO:0000256" key="4">
    <source>
        <dbReference type="ARBA" id="ARBA00023284"/>
    </source>
</evidence>
<evidence type="ECO:0000259" key="7">
    <source>
        <dbReference type="Pfam" id="PF01323"/>
    </source>
</evidence>
<dbReference type="InterPro" id="IPR023205">
    <property type="entry name" value="DsbA/DsbL"/>
</dbReference>
<evidence type="ECO:0000256" key="6">
    <source>
        <dbReference type="SAM" id="SignalP"/>
    </source>
</evidence>
<dbReference type="EMBL" id="JANQAO010000005">
    <property type="protein sequence ID" value="MDM5148219.1"/>
    <property type="molecule type" value="Genomic_DNA"/>
</dbReference>
<evidence type="ECO:0000256" key="5">
    <source>
        <dbReference type="PIRNR" id="PIRNR001488"/>
    </source>
</evidence>
<proteinExistence type="inferred from homology"/>
<comment type="caution">
    <text evidence="8">The sequence shown here is derived from an EMBL/GenBank/DDBJ whole genome shotgun (WGS) entry which is preliminary data.</text>
</comment>
<dbReference type="PIRSF" id="PIRSF001488">
    <property type="entry name" value="Tdi_protein"/>
    <property type="match status" value="1"/>
</dbReference>
<dbReference type="InterPro" id="IPR036249">
    <property type="entry name" value="Thioredoxin-like_sf"/>
</dbReference>
<feature type="domain" description="DSBA-like thioredoxin" evidence="7">
    <location>
        <begin position="102"/>
        <end position="194"/>
    </location>
</feature>
<organism evidence="8 9">
    <name type="scientific">Candidatus Doriopsillibacter californiensis</name>
    <dbReference type="NCBI Taxonomy" id="2970740"/>
    <lineage>
        <taxon>Bacteria</taxon>
        <taxon>Pseudomonadati</taxon>
        <taxon>Pseudomonadota</taxon>
        <taxon>Gammaproteobacteria</taxon>
        <taxon>Candidatus Tethybacterales</taxon>
        <taxon>Candidatus Persebacteraceae</taxon>
        <taxon>Candidatus Doriopsillibacter</taxon>
    </lineage>
</organism>
<accession>A0ABT7QND1</accession>
<dbReference type="PANTHER" id="PTHR35891:SF3">
    <property type="entry name" value="THIOL:DISULFIDE INTERCHANGE PROTEIN DSBL"/>
    <property type="match status" value="1"/>
</dbReference>
<dbReference type="PANTHER" id="PTHR35891">
    <property type="entry name" value="THIOL:DISULFIDE INTERCHANGE PROTEIN DSBA"/>
    <property type="match status" value="1"/>
</dbReference>
<evidence type="ECO:0000313" key="8">
    <source>
        <dbReference type="EMBL" id="MDM5148219.1"/>
    </source>
</evidence>
<keyword evidence="4" id="KW-0676">Redox-active center</keyword>
<dbReference type="InterPro" id="IPR050824">
    <property type="entry name" value="Thiol_disulfide_DsbA"/>
</dbReference>
<evidence type="ECO:0000256" key="1">
    <source>
        <dbReference type="ARBA" id="ARBA00005791"/>
    </source>
</evidence>
<reference evidence="8" key="1">
    <citation type="submission" date="2022-08" db="EMBL/GenBank/DDBJ databases">
        <authorList>
            <person name="Dzunkova M."/>
            <person name="La Clair J."/>
            <person name="Tyml T."/>
            <person name="Doud D."/>
            <person name="Schulz F."/>
            <person name="Piquer S."/>
            <person name="Porcel Sanchis D."/>
            <person name="Osborn A."/>
            <person name="Robinson D."/>
            <person name="Louie K.B."/>
            <person name="Bowen B.P."/>
            <person name="Bowers R."/>
            <person name="Lee J."/>
            <person name="Arnau Llombart V."/>
            <person name="Diaz Villanueva W."/>
            <person name="Gosliner T."/>
            <person name="Northen T."/>
            <person name="Cheng J.-F."/>
            <person name="Burkart M.D."/>
            <person name="Woyke T."/>
        </authorList>
    </citation>
    <scope>NUCLEOTIDE SEQUENCE</scope>
    <source>
        <strain evidence="8">Df01</strain>
    </source>
</reference>
<comment type="subcellular location">
    <subcellularLocation>
        <location evidence="5">Periplasm</location>
    </subcellularLocation>
</comment>